<accession>A0A176W3G2</accession>
<dbReference type="Proteomes" id="UP000077202">
    <property type="component" value="Unassembled WGS sequence"/>
</dbReference>
<proteinExistence type="predicted"/>
<feature type="region of interest" description="Disordered" evidence="1">
    <location>
        <begin position="1"/>
        <end position="32"/>
    </location>
</feature>
<evidence type="ECO:0000313" key="2">
    <source>
        <dbReference type="EMBL" id="OAE27570.1"/>
    </source>
</evidence>
<sequence>MDMYVDGARQQRARVRPKKRANRRMMTAKVSDSSVEKTVASIVNTSEVAASEVTRPVEIRGPSEVSIEVPTDIPAEPLKEGTELVSPISLSSKQTRFARVEEIAQLKMNEDLEKESTLSEEILEQALGTVRSCLSKLPHQGL</sequence>
<name>A0A176W3G2_MARPO</name>
<dbReference type="AlphaFoldDB" id="A0A176W3G2"/>
<organism evidence="2 3">
    <name type="scientific">Marchantia polymorpha subsp. ruderalis</name>
    <dbReference type="NCBI Taxonomy" id="1480154"/>
    <lineage>
        <taxon>Eukaryota</taxon>
        <taxon>Viridiplantae</taxon>
        <taxon>Streptophyta</taxon>
        <taxon>Embryophyta</taxon>
        <taxon>Marchantiophyta</taxon>
        <taxon>Marchantiopsida</taxon>
        <taxon>Marchantiidae</taxon>
        <taxon>Marchantiales</taxon>
        <taxon>Marchantiaceae</taxon>
        <taxon>Marchantia</taxon>
    </lineage>
</organism>
<evidence type="ECO:0000256" key="1">
    <source>
        <dbReference type="SAM" id="MobiDB-lite"/>
    </source>
</evidence>
<evidence type="ECO:0000313" key="3">
    <source>
        <dbReference type="Proteomes" id="UP000077202"/>
    </source>
</evidence>
<dbReference type="EMBL" id="LVLJ01001862">
    <property type="protein sequence ID" value="OAE27570.1"/>
    <property type="molecule type" value="Genomic_DNA"/>
</dbReference>
<keyword evidence="3" id="KW-1185">Reference proteome</keyword>
<protein>
    <submittedName>
        <fullName evidence="2">Uncharacterized protein</fullName>
    </submittedName>
</protein>
<feature type="compositionally biased region" description="Basic residues" evidence="1">
    <location>
        <begin position="11"/>
        <end position="23"/>
    </location>
</feature>
<comment type="caution">
    <text evidence="2">The sequence shown here is derived from an EMBL/GenBank/DDBJ whole genome shotgun (WGS) entry which is preliminary data.</text>
</comment>
<gene>
    <name evidence="2" type="ORF">AXG93_2779s1180</name>
</gene>
<reference evidence="2" key="1">
    <citation type="submission" date="2016-03" db="EMBL/GenBank/DDBJ databases">
        <title>Mechanisms controlling the formation of the plant cell surface in tip-growing cells are functionally conserved among land plants.</title>
        <authorList>
            <person name="Honkanen S."/>
            <person name="Jones V.A."/>
            <person name="Morieri G."/>
            <person name="Champion C."/>
            <person name="Hetherington A.J."/>
            <person name="Kelly S."/>
            <person name="Saint-Marcoux D."/>
            <person name="Proust H."/>
            <person name="Prescott H."/>
            <person name="Dolan L."/>
        </authorList>
    </citation>
    <scope>NUCLEOTIDE SEQUENCE [LARGE SCALE GENOMIC DNA]</scope>
    <source>
        <tissue evidence="2">Whole gametophyte</tissue>
    </source>
</reference>